<dbReference type="PRINTS" id="PR01217">
    <property type="entry name" value="PRICHEXTENSN"/>
</dbReference>
<dbReference type="STRING" id="1658172.A0A1B7NLY5"/>
<reference evidence="3 4" key="1">
    <citation type="submission" date="2015-07" db="EMBL/GenBank/DDBJ databases">
        <title>Emmonsia species relationships and genome sequence.</title>
        <authorList>
            <person name="Cuomo C.A."/>
            <person name="Schwartz I.S."/>
            <person name="Kenyon C."/>
            <person name="de Hoog G.S."/>
            <person name="Govender N.P."/>
            <person name="Botha A."/>
            <person name="Moreno L."/>
            <person name="de Vries M."/>
            <person name="Munoz J.F."/>
            <person name="Stielow J.B."/>
        </authorList>
    </citation>
    <scope>NUCLEOTIDE SEQUENCE [LARGE SCALE GENOMIC DNA]</scope>
    <source>
        <strain evidence="3 4">CBS 136260</strain>
    </source>
</reference>
<feature type="signal peptide" evidence="2">
    <location>
        <begin position="1"/>
        <end position="16"/>
    </location>
</feature>
<accession>A0A1B7NLY5</accession>
<dbReference type="GO" id="GO:0005576">
    <property type="term" value="C:extracellular region"/>
    <property type="evidence" value="ECO:0007669"/>
    <property type="project" value="TreeGrafter"/>
</dbReference>
<dbReference type="EMBL" id="LGUA01002034">
    <property type="protein sequence ID" value="OAX77805.1"/>
    <property type="molecule type" value="Genomic_DNA"/>
</dbReference>
<name>A0A1B7NLY5_9EURO</name>
<comment type="caution">
    <text evidence="3">The sequence shown here is derived from an EMBL/GenBank/DDBJ whole genome shotgun (WGS) entry which is preliminary data.</text>
</comment>
<dbReference type="Proteomes" id="UP000091918">
    <property type="component" value="Unassembled WGS sequence"/>
</dbReference>
<dbReference type="PANTHER" id="PTHR38123:SF6">
    <property type="entry name" value="CELL WALL SERINE-THREONINE-RICH GALACTOMANNOPROTEIN MP1 (AFU_ORTHOLOGUE AFUA_4G03240)"/>
    <property type="match status" value="1"/>
</dbReference>
<organism evidence="3 4">
    <name type="scientific">Emergomyces africanus</name>
    <dbReference type="NCBI Taxonomy" id="1955775"/>
    <lineage>
        <taxon>Eukaryota</taxon>
        <taxon>Fungi</taxon>
        <taxon>Dikarya</taxon>
        <taxon>Ascomycota</taxon>
        <taxon>Pezizomycotina</taxon>
        <taxon>Eurotiomycetes</taxon>
        <taxon>Eurotiomycetidae</taxon>
        <taxon>Onygenales</taxon>
        <taxon>Ajellomycetaceae</taxon>
        <taxon>Emergomyces</taxon>
    </lineage>
</organism>
<protein>
    <submittedName>
        <fullName evidence="3">Uncharacterized protein</fullName>
    </submittedName>
</protein>
<sequence length="340" mass="37409">MITTLIILSLALNVICDPLLIKRDLGTYTSNLRYILPDITAVLSDLQQGDLPAVPNSMVVLTETLFYVVDILSPEPPLTDHDDLHELEAPVLDLDFEFHDMTRLLVKEESGLKRLGLGGDIERELQRQISEWQELCEIMDAKLPDSFRDRIIQRLQRVSTDLIAALQSFSRTTSTTTAPPRTSSTAYTTSFTTGTTMPPADTTTHTTLAPTTSPTSKPTGGSPKQPTQQPTEPCSAPTPPPYCPEAEKGHPNYPRFPNQPAPPNGIFPHPPRHSPTLTQPSPPALARVPAMDNQQPPRLLLWIFQVLPLSTDMTLLVPSPVPSPPLLQLYSPSRLSAILI</sequence>
<proteinExistence type="predicted"/>
<keyword evidence="2" id="KW-0732">Signal</keyword>
<evidence type="ECO:0000256" key="1">
    <source>
        <dbReference type="SAM" id="MobiDB-lite"/>
    </source>
</evidence>
<feature type="region of interest" description="Disordered" evidence="1">
    <location>
        <begin position="171"/>
        <end position="289"/>
    </location>
</feature>
<dbReference type="PANTHER" id="PTHR38123">
    <property type="entry name" value="CELL WALL SERINE-THREONINE-RICH GALACTOMANNOPROTEIN MP1 (AFU_ORTHOLOGUE AFUA_4G03240)"/>
    <property type="match status" value="1"/>
</dbReference>
<feature type="compositionally biased region" description="Pro residues" evidence="1">
    <location>
        <begin position="257"/>
        <end position="269"/>
    </location>
</feature>
<feature type="compositionally biased region" description="Low complexity" evidence="1">
    <location>
        <begin position="171"/>
        <end position="223"/>
    </location>
</feature>
<keyword evidence="4" id="KW-1185">Reference proteome</keyword>
<gene>
    <name evidence="3" type="ORF">ACJ72_07892</name>
</gene>
<feature type="chain" id="PRO_5008598087" evidence="2">
    <location>
        <begin position="17"/>
        <end position="340"/>
    </location>
</feature>
<evidence type="ECO:0000313" key="3">
    <source>
        <dbReference type="EMBL" id="OAX77805.1"/>
    </source>
</evidence>
<evidence type="ECO:0000313" key="4">
    <source>
        <dbReference type="Proteomes" id="UP000091918"/>
    </source>
</evidence>
<evidence type="ECO:0000256" key="2">
    <source>
        <dbReference type="SAM" id="SignalP"/>
    </source>
</evidence>
<dbReference type="AlphaFoldDB" id="A0A1B7NLY5"/>